<dbReference type="RefSeq" id="WP_231144634.1">
    <property type="nucleotide sequence ID" value="NZ_CP088100.1"/>
</dbReference>
<proteinExistence type="predicted"/>
<evidence type="ECO:0000313" key="1">
    <source>
        <dbReference type="EMBL" id="UFW90466.1"/>
    </source>
</evidence>
<sequence>MDNFGVWKLQLCLVSNRLLAISGKTGMKCCGVEITGSEVILVSIEKLEDGSFTIIPSRSTRIVLHDSSDQGSVRSFYAAISAFVKNHGVTDFAVRGRNTKGEFAGGAMTFKIEGLIQIVDGCSTLILHPTTIAASKRKHGFEVPKGAFKYQANAFQAACCFMLK</sequence>
<accession>A0ABY3QZE9</accession>
<keyword evidence="2" id="KW-1185">Reference proteome</keyword>
<reference evidence="1" key="1">
    <citation type="submission" date="2021-11" db="EMBL/GenBank/DDBJ databases">
        <title>Australian commercial rhizobial inoculants.</title>
        <authorList>
            <person name="Kohlmeier M.G."/>
            <person name="O'Hara G.W."/>
            <person name="Colombi E."/>
            <person name="Ramsay J.P."/>
            <person name="Terpolilli J."/>
        </authorList>
    </citation>
    <scope>NUCLEOTIDE SEQUENCE</scope>
    <source>
        <strain evidence="1">CC829</strain>
    </source>
</reference>
<evidence type="ECO:0000313" key="2">
    <source>
        <dbReference type="Proteomes" id="UP001430990"/>
    </source>
</evidence>
<dbReference type="Proteomes" id="UP001430990">
    <property type="component" value="Chromosome"/>
</dbReference>
<organism evidence="1 2">
    <name type="scientific">Bradyrhizobium barranii</name>
    <dbReference type="NCBI Taxonomy" id="2992140"/>
    <lineage>
        <taxon>Bacteria</taxon>
        <taxon>Pseudomonadati</taxon>
        <taxon>Pseudomonadota</taxon>
        <taxon>Alphaproteobacteria</taxon>
        <taxon>Hyphomicrobiales</taxon>
        <taxon>Nitrobacteraceae</taxon>
        <taxon>Bradyrhizobium</taxon>
    </lineage>
</organism>
<dbReference type="InterPro" id="IPR021378">
    <property type="entry name" value="DUF3010"/>
</dbReference>
<gene>
    <name evidence="1" type="ORF">BjapCC829_18790</name>
</gene>
<dbReference type="Pfam" id="PF11215">
    <property type="entry name" value="DUF3010"/>
    <property type="match status" value="1"/>
</dbReference>
<name>A0ABY3QZE9_9BRAD</name>
<protein>
    <submittedName>
        <fullName evidence="1">DUF3010 family protein</fullName>
    </submittedName>
</protein>
<dbReference type="EMBL" id="CP088100">
    <property type="protein sequence ID" value="UFW90466.1"/>
    <property type="molecule type" value="Genomic_DNA"/>
</dbReference>